<dbReference type="Proteomes" id="UP000887565">
    <property type="component" value="Unplaced"/>
</dbReference>
<evidence type="ECO:0000313" key="3">
    <source>
        <dbReference type="WBParaSite" id="nRc.2.0.1.t10602-RA"/>
    </source>
</evidence>
<evidence type="ECO:0000256" key="1">
    <source>
        <dbReference type="SAM" id="MobiDB-lite"/>
    </source>
</evidence>
<feature type="compositionally biased region" description="Low complexity" evidence="1">
    <location>
        <begin position="1"/>
        <end position="20"/>
    </location>
</feature>
<protein>
    <submittedName>
        <fullName evidence="3">Uncharacterized protein</fullName>
    </submittedName>
</protein>
<dbReference type="WBParaSite" id="nRc.2.0.1.t10602-RA">
    <property type="protein sequence ID" value="nRc.2.0.1.t10602-RA"/>
    <property type="gene ID" value="nRc.2.0.1.g10602"/>
</dbReference>
<dbReference type="AlphaFoldDB" id="A0A915I9Q5"/>
<evidence type="ECO:0000313" key="2">
    <source>
        <dbReference type="Proteomes" id="UP000887565"/>
    </source>
</evidence>
<accession>A0A915I9Q5</accession>
<keyword evidence="2" id="KW-1185">Reference proteome</keyword>
<feature type="region of interest" description="Disordered" evidence="1">
    <location>
        <begin position="1"/>
        <end position="26"/>
    </location>
</feature>
<organism evidence="2 3">
    <name type="scientific">Romanomermis culicivorax</name>
    <name type="common">Nematode worm</name>
    <dbReference type="NCBI Taxonomy" id="13658"/>
    <lineage>
        <taxon>Eukaryota</taxon>
        <taxon>Metazoa</taxon>
        <taxon>Ecdysozoa</taxon>
        <taxon>Nematoda</taxon>
        <taxon>Enoplea</taxon>
        <taxon>Dorylaimia</taxon>
        <taxon>Mermithida</taxon>
        <taxon>Mermithoidea</taxon>
        <taxon>Mermithidae</taxon>
        <taxon>Romanomermis</taxon>
    </lineage>
</organism>
<sequence length="60" mass="6776">MLLVSDSYVSDSHVSDSQSSEFPNKPGDFKRAIENVNVQCLKNLYPAMMICKFGRFLFLG</sequence>
<reference evidence="3" key="1">
    <citation type="submission" date="2022-11" db="UniProtKB">
        <authorList>
            <consortium name="WormBaseParasite"/>
        </authorList>
    </citation>
    <scope>IDENTIFICATION</scope>
</reference>
<name>A0A915I9Q5_ROMCU</name>
<proteinExistence type="predicted"/>